<feature type="domain" description="Glycosyl transferase family 1" evidence="3">
    <location>
        <begin position="212"/>
        <end position="372"/>
    </location>
</feature>
<organism evidence="5 6">
    <name type="scientific">Rhodococcus maanshanensis</name>
    <dbReference type="NCBI Taxonomy" id="183556"/>
    <lineage>
        <taxon>Bacteria</taxon>
        <taxon>Bacillati</taxon>
        <taxon>Actinomycetota</taxon>
        <taxon>Actinomycetes</taxon>
        <taxon>Mycobacteriales</taxon>
        <taxon>Nocardiaceae</taxon>
        <taxon>Rhodococcus</taxon>
    </lineage>
</organism>
<dbReference type="OrthoDB" id="6286688at2"/>
<dbReference type="Pfam" id="PF13439">
    <property type="entry name" value="Glyco_transf_4"/>
    <property type="match status" value="1"/>
</dbReference>
<evidence type="ECO:0000313" key="5">
    <source>
        <dbReference type="EMBL" id="SEK22186.1"/>
    </source>
</evidence>
<evidence type="ECO:0000256" key="2">
    <source>
        <dbReference type="ARBA" id="ARBA00022679"/>
    </source>
</evidence>
<protein>
    <submittedName>
        <fullName evidence="5">Glycogen(Starch) synthase</fullName>
    </submittedName>
</protein>
<reference evidence="6" key="1">
    <citation type="submission" date="2016-10" db="EMBL/GenBank/DDBJ databases">
        <authorList>
            <person name="Varghese N."/>
            <person name="Submissions S."/>
        </authorList>
    </citation>
    <scope>NUCLEOTIDE SEQUENCE [LARGE SCALE GENOMIC DNA]</scope>
    <source>
        <strain evidence="6">DSM 44675</strain>
    </source>
</reference>
<name>A0A1H7F7Y1_9NOCA</name>
<dbReference type="SUPFAM" id="SSF53756">
    <property type="entry name" value="UDP-Glycosyltransferase/glycogen phosphorylase"/>
    <property type="match status" value="1"/>
</dbReference>
<dbReference type="GO" id="GO:1901137">
    <property type="term" value="P:carbohydrate derivative biosynthetic process"/>
    <property type="evidence" value="ECO:0007669"/>
    <property type="project" value="UniProtKB-ARBA"/>
</dbReference>
<gene>
    <name evidence="5" type="ORF">SAMN05444583_10193</name>
</gene>
<proteinExistence type="predicted"/>
<keyword evidence="2" id="KW-0808">Transferase</keyword>
<evidence type="ECO:0000259" key="3">
    <source>
        <dbReference type="Pfam" id="PF00534"/>
    </source>
</evidence>
<dbReference type="RefSeq" id="WP_072750217.1">
    <property type="nucleotide sequence ID" value="NZ_FOAW01000001.1"/>
</dbReference>
<dbReference type="PANTHER" id="PTHR45947:SF3">
    <property type="entry name" value="SULFOQUINOVOSYL TRANSFERASE SQD2"/>
    <property type="match status" value="1"/>
</dbReference>
<dbReference type="Gene3D" id="3.40.50.2000">
    <property type="entry name" value="Glycogen Phosphorylase B"/>
    <property type="match status" value="2"/>
</dbReference>
<accession>A0A1H7F7Y1</accession>
<keyword evidence="6" id="KW-1185">Reference proteome</keyword>
<dbReference type="InterPro" id="IPR028098">
    <property type="entry name" value="Glyco_trans_4-like_N"/>
</dbReference>
<dbReference type="AlphaFoldDB" id="A0A1H7F7Y1"/>
<dbReference type="PANTHER" id="PTHR45947">
    <property type="entry name" value="SULFOQUINOVOSYL TRANSFERASE SQD2"/>
    <property type="match status" value="1"/>
</dbReference>
<evidence type="ECO:0000313" key="6">
    <source>
        <dbReference type="Proteomes" id="UP000198677"/>
    </source>
</evidence>
<dbReference type="Proteomes" id="UP000198677">
    <property type="component" value="Unassembled WGS sequence"/>
</dbReference>
<evidence type="ECO:0000259" key="4">
    <source>
        <dbReference type="Pfam" id="PF13439"/>
    </source>
</evidence>
<dbReference type="EMBL" id="FOAW01000001">
    <property type="protein sequence ID" value="SEK22186.1"/>
    <property type="molecule type" value="Genomic_DNA"/>
</dbReference>
<dbReference type="CDD" id="cd03801">
    <property type="entry name" value="GT4_PimA-like"/>
    <property type="match status" value="1"/>
</dbReference>
<dbReference type="InterPro" id="IPR001296">
    <property type="entry name" value="Glyco_trans_1"/>
</dbReference>
<sequence length="414" mass="44874">MKVLMVSWEYPPVVVGGLGRHVHHLATELVQAGHEVVVLSRRPTGTDASTHPTITHISEGVLVVAVAEDPAHFVFGEDMLAWTLAMGHAMVRAGVALGKPGVGDGWQPDVVHAHDWLVAHPAIALAEYFDVPLVSTLHATEAGRHSGWISGTINRQVHSVEWWLANESDSIITCSASMEEEVTELYGPQLPPITVIRNGIDVTTWNYRERAPRSGPPRLLFVGRLEYEKGVQDIIAALPRIRRSHPGTTLAVAGEGTQFEWLQQEARSNRVLRSVTFLGSLDHTELLGWLHAADAIVLPSRYEPFGIIALEAAAAGTPLVTSTAGGLGEAVVDGVTGMSFLPGDVEGLTSAVREVLDDPAAAQRRAEAARERLTADFDWHSVAVDTAQVYLSAKRRVRHPLARPDIPQRPLPGR</sequence>
<evidence type="ECO:0000256" key="1">
    <source>
        <dbReference type="ARBA" id="ARBA00022676"/>
    </source>
</evidence>
<keyword evidence="1" id="KW-0328">Glycosyltransferase</keyword>
<dbReference type="Pfam" id="PF00534">
    <property type="entry name" value="Glycos_transf_1"/>
    <property type="match status" value="1"/>
</dbReference>
<feature type="domain" description="Glycosyltransferase subfamily 4-like N-terminal" evidence="4">
    <location>
        <begin position="15"/>
        <end position="202"/>
    </location>
</feature>
<dbReference type="GO" id="GO:0016757">
    <property type="term" value="F:glycosyltransferase activity"/>
    <property type="evidence" value="ECO:0007669"/>
    <property type="project" value="UniProtKB-KW"/>
</dbReference>
<dbReference type="GO" id="GO:1903509">
    <property type="term" value="P:liposaccharide metabolic process"/>
    <property type="evidence" value="ECO:0007669"/>
    <property type="project" value="UniProtKB-ARBA"/>
</dbReference>
<dbReference type="InterPro" id="IPR050194">
    <property type="entry name" value="Glycosyltransferase_grp1"/>
</dbReference>